<organism evidence="3 4">
    <name type="scientific">Rheinheimera tilapiae</name>
    <dbReference type="NCBI Taxonomy" id="875043"/>
    <lineage>
        <taxon>Bacteria</taxon>
        <taxon>Pseudomonadati</taxon>
        <taxon>Pseudomonadota</taxon>
        <taxon>Gammaproteobacteria</taxon>
        <taxon>Chromatiales</taxon>
        <taxon>Chromatiaceae</taxon>
        <taxon>Rheinheimera</taxon>
    </lineage>
</organism>
<evidence type="ECO:0000256" key="1">
    <source>
        <dbReference type="SAM" id="Phobius"/>
    </source>
</evidence>
<protein>
    <submittedName>
        <fullName evidence="3">PH domain-containing protein</fullName>
    </submittedName>
</protein>
<reference evidence="3 4" key="1">
    <citation type="submission" date="2024-09" db="EMBL/GenBank/DDBJ databases">
        <authorList>
            <person name="Sun Q."/>
            <person name="Mori K."/>
        </authorList>
    </citation>
    <scope>NUCLEOTIDE SEQUENCE [LARGE SCALE GENOMIC DNA]</scope>
    <source>
        <strain evidence="3 4">KCTC 23315</strain>
    </source>
</reference>
<dbReference type="Proteomes" id="UP001589813">
    <property type="component" value="Unassembled WGS sequence"/>
</dbReference>
<evidence type="ECO:0000313" key="4">
    <source>
        <dbReference type="Proteomes" id="UP001589813"/>
    </source>
</evidence>
<accession>A0ABV6BK26</accession>
<keyword evidence="1" id="KW-1133">Transmembrane helix</keyword>
<dbReference type="RefSeq" id="WP_377246459.1">
    <property type="nucleotide sequence ID" value="NZ_JBHLXP010000004.1"/>
</dbReference>
<dbReference type="PANTHER" id="PTHR34473:SF2">
    <property type="entry name" value="UPF0699 TRANSMEMBRANE PROTEIN YDBT"/>
    <property type="match status" value="1"/>
</dbReference>
<evidence type="ECO:0000313" key="3">
    <source>
        <dbReference type="EMBL" id="MFC0049840.1"/>
    </source>
</evidence>
<name>A0ABV6BK26_9GAMM</name>
<keyword evidence="4" id="KW-1185">Reference proteome</keyword>
<dbReference type="EMBL" id="JBHLXP010000004">
    <property type="protein sequence ID" value="MFC0049840.1"/>
    <property type="molecule type" value="Genomic_DNA"/>
</dbReference>
<feature type="transmembrane region" description="Helical" evidence="1">
    <location>
        <begin position="62"/>
        <end position="83"/>
    </location>
</feature>
<feature type="domain" description="YdbS-like PH" evidence="2">
    <location>
        <begin position="87"/>
        <end position="160"/>
    </location>
</feature>
<gene>
    <name evidence="3" type="ORF">ACFFJP_16185</name>
</gene>
<sequence length="177" mass="19886">MANQLLDASFVQDECLTAPLPQDWQHLPEEALGKRRWLWLGLTLLLLAVLGLLIILSDGELALYAMLGLVLLAGFLLQLWLPFQLTRTRFLLRRQDFLLESGVWWHQAVMIPLTRVQHVTVSQGPLQKQFSLATLKVFTAGGLQAEAALSDIDYELAQSLCQQLSQLIPQEERADAA</sequence>
<proteinExistence type="predicted"/>
<dbReference type="PANTHER" id="PTHR34473">
    <property type="entry name" value="UPF0699 TRANSMEMBRANE PROTEIN YDBS"/>
    <property type="match status" value="1"/>
</dbReference>
<keyword evidence="1" id="KW-0812">Transmembrane</keyword>
<keyword evidence="1" id="KW-0472">Membrane</keyword>
<dbReference type="InterPro" id="IPR005182">
    <property type="entry name" value="YdbS-like_PH"/>
</dbReference>
<evidence type="ECO:0000259" key="2">
    <source>
        <dbReference type="Pfam" id="PF03703"/>
    </source>
</evidence>
<dbReference type="Pfam" id="PF03703">
    <property type="entry name" value="bPH_2"/>
    <property type="match status" value="1"/>
</dbReference>
<feature type="transmembrane region" description="Helical" evidence="1">
    <location>
        <begin position="37"/>
        <end position="56"/>
    </location>
</feature>
<comment type="caution">
    <text evidence="3">The sequence shown here is derived from an EMBL/GenBank/DDBJ whole genome shotgun (WGS) entry which is preliminary data.</text>
</comment>